<dbReference type="RefSeq" id="XP_008618703.1">
    <property type="nucleotide sequence ID" value="XM_008620481.1"/>
</dbReference>
<keyword evidence="4" id="KW-1185">Reference proteome</keyword>
<dbReference type="OrthoDB" id="10338180at2759"/>
<protein>
    <submittedName>
        <fullName evidence="3">Uncharacterized protein</fullName>
    </submittedName>
</protein>
<sequence>MQSAAGPFVRMRWVILTALIAGAMACGDNAPLNRLDTCATYATRCPRDDMYELALLNGCPRCFLRATCQLQDDLDEQSTTPHSKVPIFKPAFGDVLREDEVLFAHKGMLAAIAAVCAIVGVLIAAAMRSRRQAPTSYYSRIRNPLMEDVDENDDLNPFCQKLPPDDESMRLKSPRAKGVLAKIIQL</sequence>
<dbReference type="VEuPathDB" id="FungiDB:SDRG_14357"/>
<dbReference type="GeneID" id="19955084"/>
<evidence type="ECO:0000313" key="4">
    <source>
        <dbReference type="Proteomes" id="UP000030762"/>
    </source>
</evidence>
<keyword evidence="1" id="KW-0472">Membrane</keyword>
<dbReference type="AlphaFoldDB" id="T0R6T9"/>
<proteinExistence type="predicted"/>
<reference evidence="3 4" key="1">
    <citation type="submission" date="2012-04" db="EMBL/GenBank/DDBJ databases">
        <title>The Genome Sequence of Saprolegnia declina VS20.</title>
        <authorList>
            <consortium name="The Broad Institute Genome Sequencing Platform"/>
            <person name="Russ C."/>
            <person name="Nusbaum C."/>
            <person name="Tyler B."/>
            <person name="van West P."/>
            <person name="Dieguez-Uribeondo J."/>
            <person name="de Bruijn I."/>
            <person name="Tripathy S."/>
            <person name="Jiang R."/>
            <person name="Young S.K."/>
            <person name="Zeng Q."/>
            <person name="Gargeya S."/>
            <person name="Fitzgerald M."/>
            <person name="Haas B."/>
            <person name="Abouelleil A."/>
            <person name="Alvarado L."/>
            <person name="Arachchi H.M."/>
            <person name="Berlin A."/>
            <person name="Chapman S.B."/>
            <person name="Goldberg J."/>
            <person name="Griggs A."/>
            <person name="Gujja S."/>
            <person name="Hansen M."/>
            <person name="Howarth C."/>
            <person name="Imamovic A."/>
            <person name="Larimer J."/>
            <person name="McCowen C."/>
            <person name="Montmayeur A."/>
            <person name="Murphy C."/>
            <person name="Neiman D."/>
            <person name="Pearson M."/>
            <person name="Priest M."/>
            <person name="Roberts A."/>
            <person name="Saif S."/>
            <person name="Shea T."/>
            <person name="Sisk P."/>
            <person name="Sykes S."/>
            <person name="Wortman J."/>
            <person name="Nusbaum C."/>
            <person name="Birren B."/>
        </authorList>
    </citation>
    <scope>NUCLEOTIDE SEQUENCE [LARGE SCALE GENOMIC DNA]</scope>
    <source>
        <strain evidence="3 4">VS20</strain>
    </source>
</reference>
<dbReference type="EMBL" id="JH767202">
    <property type="protein sequence ID" value="EQC27773.1"/>
    <property type="molecule type" value="Genomic_DNA"/>
</dbReference>
<organism evidence="3 4">
    <name type="scientific">Saprolegnia diclina (strain VS20)</name>
    <dbReference type="NCBI Taxonomy" id="1156394"/>
    <lineage>
        <taxon>Eukaryota</taxon>
        <taxon>Sar</taxon>
        <taxon>Stramenopiles</taxon>
        <taxon>Oomycota</taxon>
        <taxon>Saprolegniomycetes</taxon>
        <taxon>Saprolegniales</taxon>
        <taxon>Saprolegniaceae</taxon>
        <taxon>Saprolegnia</taxon>
    </lineage>
</organism>
<keyword evidence="1" id="KW-0812">Transmembrane</keyword>
<name>T0R6T9_SAPDV</name>
<evidence type="ECO:0000256" key="2">
    <source>
        <dbReference type="SAM" id="SignalP"/>
    </source>
</evidence>
<dbReference type="OMA" id="CATYATR"/>
<keyword evidence="1" id="KW-1133">Transmembrane helix</keyword>
<accession>T0R6T9</accession>
<gene>
    <name evidence="3" type="ORF">SDRG_14357</name>
</gene>
<keyword evidence="2" id="KW-0732">Signal</keyword>
<feature type="chain" id="PRO_5004583765" evidence="2">
    <location>
        <begin position="26"/>
        <end position="186"/>
    </location>
</feature>
<feature type="signal peptide" evidence="2">
    <location>
        <begin position="1"/>
        <end position="25"/>
    </location>
</feature>
<dbReference type="InParanoid" id="T0R6T9"/>
<dbReference type="Proteomes" id="UP000030762">
    <property type="component" value="Unassembled WGS sequence"/>
</dbReference>
<evidence type="ECO:0000313" key="3">
    <source>
        <dbReference type="EMBL" id="EQC27773.1"/>
    </source>
</evidence>
<feature type="transmembrane region" description="Helical" evidence="1">
    <location>
        <begin position="107"/>
        <end position="127"/>
    </location>
</feature>
<evidence type="ECO:0000256" key="1">
    <source>
        <dbReference type="SAM" id="Phobius"/>
    </source>
</evidence>